<dbReference type="EMBL" id="HBUE01168267">
    <property type="protein sequence ID" value="CAG6513659.1"/>
    <property type="molecule type" value="Transcribed_RNA"/>
</dbReference>
<name>A0A8D8FJH0_CULPI</name>
<protein>
    <submittedName>
        <fullName evidence="2">(northern house mosquito) hypothetical protein</fullName>
    </submittedName>
</protein>
<dbReference type="PROSITE" id="PS51257">
    <property type="entry name" value="PROKAR_LIPOPROTEIN"/>
    <property type="match status" value="1"/>
</dbReference>
<dbReference type="EMBL" id="HBUE01273603">
    <property type="protein sequence ID" value="CAG6565132.1"/>
    <property type="molecule type" value="Transcribed_RNA"/>
</dbReference>
<feature type="chain" id="PRO_5036428055" evidence="1">
    <location>
        <begin position="21"/>
        <end position="100"/>
    </location>
</feature>
<keyword evidence="1" id="KW-0732">Signal</keyword>
<reference evidence="2" key="1">
    <citation type="submission" date="2021-05" db="EMBL/GenBank/DDBJ databases">
        <authorList>
            <person name="Alioto T."/>
            <person name="Alioto T."/>
            <person name="Gomez Garrido J."/>
        </authorList>
    </citation>
    <scope>NUCLEOTIDE SEQUENCE</scope>
</reference>
<dbReference type="AlphaFoldDB" id="A0A8D8FJH0"/>
<feature type="signal peptide" evidence="1">
    <location>
        <begin position="1"/>
        <end position="20"/>
    </location>
</feature>
<dbReference type="EMBL" id="HBUE01075938">
    <property type="protein sequence ID" value="CAG6475002.1"/>
    <property type="molecule type" value="Transcribed_RNA"/>
</dbReference>
<accession>A0A8D8FJH0</accession>
<evidence type="ECO:0000313" key="2">
    <source>
        <dbReference type="EMBL" id="CAG6475002.1"/>
    </source>
</evidence>
<organism evidence="2">
    <name type="scientific">Culex pipiens</name>
    <name type="common">House mosquito</name>
    <dbReference type="NCBI Taxonomy" id="7175"/>
    <lineage>
        <taxon>Eukaryota</taxon>
        <taxon>Metazoa</taxon>
        <taxon>Ecdysozoa</taxon>
        <taxon>Arthropoda</taxon>
        <taxon>Hexapoda</taxon>
        <taxon>Insecta</taxon>
        <taxon>Pterygota</taxon>
        <taxon>Neoptera</taxon>
        <taxon>Endopterygota</taxon>
        <taxon>Diptera</taxon>
        <taxon>Nematocera</taxon>
        <taxon>Culicoidea</taxon>
        <taxon>Culicidae</taxon>
        <taxon>Culicinae</taxon>
        <taxon>Culicini</taxon>
        <taxon>Culex</taxon>
        <taxon>Culex</taxon>
    </lineage>
</organism>
<proteinExistence type="predicted"/>
<evidence type="ECO:0000256" key="1">
    <source>
        <dbReference type="SAM" id="SignalP"/>
    </source>
</evidence>
<sequence>MKPTITILLLLTTACALLQATPVPQRAPFGAKITNVIKGDDTWQAMAEAFRRTSPDTGRQHIPFQLQKLIGMLMQDAVPRPVAPSAGPLLGLVEIGNSVD</sequence>